<keyword evidence="1" id="KW-1133">Transmembrane helix</keyword>
<organism evidence="2 3">
    <name type="scientific">Cynara cardunculus var. scolymus</name>
    <name type="common">Globe artichoke</name>
    <name type="synonym">Cynara scolymus</name>
    <dbReference type="NCBI Taxonomy" id="59895"/>
    <lineage>
        <taxon>Eukaryota</taxon>
        <taxon>Viridiplantae</taxon>
        <taxon>Streptophyta</taxon>
        <taxon>Embryophyta</taxon>
        <taxon>Tracheophyta</taxon>
        <taxon>Spermatophyta</taxon>
        <taxon>Magnoliopsida</taxon>
        <taxon>eudicotyledons</taxon>
        <taxon>Gunneridae</taxon>
        <taxon>Pentapetalae</taxon>
        <taxon>asterids</taxon>
        <taxon>campanulids</taxon>
        <taxon>Asterales</taxon>
        <taxon>Asteraceae</taxon>
        <taxon>Carduoideae</taxon>
        <taxon>Cardueae</taxon>
        <taxon>Carduinae</taxon>
        <taxon>Cynara</taxon>
    </lineage>
</organism>
<feature type="non-terminal residue" evidence="2">
    <location>
        <position position="138"/>
    </location>
</feature>
<sequence>RERRKACFKICTSFPLFSLHLFFGNIIILKQISLHSLVPPATTVVPLSKFTLQLTNLNTPQQISKSPTFPTTQKPPSLTKLHTQKHESFIICKVPLDDCSQILQKETDTVYCITTTHHEKFSRVQATIRDGLFLHFAY</sequence>
<comment type="caution">
    <text evidence="2">The sequence shown here is derived from an EMBL/GenBank/DDBJ whole genome shotgun (WGS) entry which is preliminary data.</text>
</comment>
<evidence type="ECO:0000313" key="3">
    <source>
        <dbReference type="Proteomes" id="UP000243975"/>
    </source>
</evidence>
<evidence type="ECO:0000313" key="2">
    <source>
        <dbReference type="EMBL" id="KVH97734.1"/>
    </source>
</evidence>
<feature type="transmembrane region" description="Helical" evidence="1">
    <location>
        <begin position="7"/>
        <end position="29"/>
    </location>
</feature>
<dbReference type="Gramene" id="KVH97734">
    <property type="protein sequence ID" value="KVH97734"/>
    <property type="gene ID" value="Ccrd_000133"/>
</dbReference>
<name>A0A118JXY6_CYNCS</name>
<keyword evidence="1" id="KW-0812">Transmembrane</keyword>
<keyword evidence="3" id="KW-1185">Reference proteome</keyword>
<protein>
    <submittedName>
        <fullName evidence="2">Uncharacterized protein</fullName>
    </submittedName>
</protein>
<keyword evidence="1" id="KW-0472">Membrane</keyword>
<proteinExistence type="predicted"/>
<dbReference type="Proteomes" id="UP000243975">
    <property type="component" value="Unassembled WGS sequence"/>
</dbReference>
<accession>A0A118JXY6</accession>
<evidence type="ECO:0000256" key="1">
    <source>
        <dbReference type="SAM" id="Phobius"/>
    </source>
</evidence>
<reference evidence="2 3" key="1">
    <citation type="journal article" date="2016" name="Sci. Rep.">
        <title>The genome sequence of the outbreeding globe artichoke constructed de novo incorporating a phase-aware low-pass sequencing strategy of F1 progeny.</title>
        <authorList>
            <person name="Scaglione D."/>
            <person name="Reyes-Chin-Wo S."/>
            <person name="Acquadro A."/>
            <person name="Froenicke L."/>
            <person name="Portis E."/>
            <person name="Beitel C."/>
            <person name="Tirone M."/>
            <person name="Mauro R."/>
            <person name="Lo Monaco A."/>
            <person name="Mauromicale G."/>
            <person name="Faccioli P."/>
            <person name="Cattivelli L."/>
            <person name="Rieseberg L."/>
            <person name="Michelmore R."/>
            <person name="Lanteri S."/>
        </authorList>
    </citation>
    <scope>NUCLEOTIDE SEQUENCE [LARGE SCALE GENOMIC DNA]</scope>
    <source>
        <strain evidence="2">2C</strain>
    </source>
</reference>
<dbReference type="AlphaFoldDB" id="A0A118JXY6"/>
<gene>
    <name evidence="2" type="ORF">Ccrd_000133</name>
</gene>
<dbReference type="EMBL" id="LEKV01003819">
    <property type="protein sequence ID" value="KVH97734.1"/>
    <property type="molecule type" value="Genomic_DNA"/>
</dbReference>